<dbReference type="Proteomes" id="UP000230249">
    <property type="component" value="Unassembled WGS sequence"/>
</dbReference>
<evidence type="ECO:0000313" key="1">
    <source>
        <dbReference type="EMBL" id="KAK8443475.1"/>
    </source>
</evidence>
<accession>A0AAW0VNS9</accession>
<dbReference type="EMBL" id="PEKT03000001">
    <property type="protein sequence ID" value="KAK8443475.1"/>
    <property type="molecule type" value="Genomic_DNA"/>
</dbReference>
<protein>
    <submittedName>
        <fullName evidence="1">Uncharacterized protein</fullName>
    </submittedName>
</protein>
<evidence type="ECO:0000313" key="2">
    <source>
        <dbReference type="Proteomes" id="UP000230249"/>
    </source>
</evidence>
<dbReference type="AlphaFoldDB" id="A0AAW0VNS9"/>
<comment type="caution">
    <text evidence="1">The sequence shown here is derived from an EMBL/GenBank/DDBJ whole genome shotgun (WGS) entry which is preliminary data.</text>
</comment>
<reference evidence="1 2" key="2">
    <citation type="journal article" date="2018" name="Nat. Commun.">
        <title>Genomic insights into multidrug-resistance, mating and virulence in Candida auris and related emerging species.</title>
        <authorList>
            <person name="Munoz J.F."/>
            <person name="Gade L."/>
            <person name="Chow N.A."/>
            <person name="Loparev V.N."/>
            <person name="Juieng P."/>
            <person name="Berkow E.L."/>
            <person name="Farrer R.A."/>
            <person name="Litvintseva A.P."/>
            <person name="Cuomo C.A."/>
        </authorList>
    </citation>
    <scope>GENOME REANNOTATION</scope>
    <source>
        <strain evidence="1 2">B8441</strain>
    </source>
</reference>
<proteinExistence type="predicted"/>
<keyword evidence="2" id="KW-1185">Reference proteome</keyword>
<sequence length="235" mass="27358">MATPYKYLLNTENYGPICDLVKQISAKIEENETILSKVTRSLDSQLELPLLPGEEPQSPQDSQQHSDSLRTLIDTKYKAENDSEAKFDDVQDPRLRQLLVDTESLAQLHRAKVERNRQLFKIHQDYDDLIRLVVLPELTRRVCEYNMKTLGDMKENKLHEKLALDGQVWDKYQQYVANLDKIYAIVEAMTRVLQTVVEGKENERLEQQLLIVERLTVAARQRHKALARPPVRVEH</sequence>
<name>A0AAW0VNS9_CANAR</name>
<gene>
    <name evidence="1" type="ORF">B9J08_01841</name>
</gene>
<reference evidence="1 2" key="1">
    <citation type="journal article" date="2017" name="Clin. Infect. Dis.">
        <title>Simultaneous emergence of multidrug-resistant Candida auris on 3 continents confirmed by whole-genome sequencing and epidemiological analyses.</title>
        <authorList>
            <person name="Lockhart S.R."/>
            <person name="Etienne K.A."/>
            <person name="Vallabhaneni S."/>
            <person name="Farooqi J."/>
            <person name="Chowdhary A."/>
            <person name="Govender N.P."/>
            <person name="Colombo A.L."/>
            <person name="Calvo B."/>
            <person name="Cuomo C.A."/>
            <person name="Desjardins C.A."/>
            <person name="Berkow E.L."/>
            <person name="Castanheira M."/>
            <person name="Magobo R.E."/>
            <person name="Jabeen K."/>
            <person name="Asghar R.J."/>
            <person name="Meis J.F."/>
            <person name="Jackson B."/>
            <person name="Chiller T."/>
            <person name="Litvintseva A.P."/>
        </authorList>
    </citation>
    <scope>NUCLEOTIDE SEQUENCE [LARGE SCALE GENOMIC DNA]</scope>
    <source>
        <strain evidence="1 2">B8441</strain>
    </source>
</reference>
<organism evidence="1 2">
    <name type="scientific">Candidozyma auris</name>
    <name type="common">Yeast</name>
    <name type="synonym">Candida auris</name>
    <dbReference type="NCBI Taxonomy" id="498019"/>
    <lineage>
        <taxon>Eukaryota</taxon>
        <taxon>Fungi</taxon>
        <taxon>Dikarya</taxon>
        <taxon>Ascomycota</taxon>
        <taxon>Saccharomycotina</taxon>
        <taxon>Pichiomycetes</taxon>
        <taxon>Metschnikowiaceae</taxon>
        <taxon>Candidozyma</taxon>
    </lineage>
</organism>